<name>A0AAJ0F1P9_9PEZI</name>
<dbReference type="RefSeq" id="XP_060433407.1">
    <property type="nucleotide sequence ID" value="XM_060574044.1"/>
</dbReference>
<evidence type="ECO:0008006" key="4">
    <source>
        <dbReference type="Google" id="ProtNLM"/>
    </source>
</evidence>
<comment type="caution">
    <text evidence="2">The sequence shown here is derived from an EMBL/GenBank/DDBJ whole genome shotgun (WGS) entry which is preliminary data.</text>
</comment>
<keyword evidence="1" id="KW-0812">Transmembrane</keyword>
<gene>
    <name evidence="2" type="ORF">BDP55DRAFT_651318</name>
</gene>
<proteinExistence type="predicted"/>
<protein>
    <recommendedName>
        <fullName evidence="4">Transmembrane protein</fullName>
    </recommendedName>
</protein>
<keyword evidence="1" id="KW-1133">Transmembrane helix</keyword>
<feature type="transmembrane region" description="Helical" evidence="1">
    <location>
        <begin position="35"/>
        <end position="54"/>
    </location>
</feature>
<organism evidence="2 3">
    <name type="scientific">Colletotrichum godetiae</name>
    <dbReference type="NCBI Taxonomy" id="1209918"/>
    <lineage>
        <taxon>Eukaryota</taxon>
        <taxon>Fungi</taxon>
        <taxon>Dikarya</taxon>
        <taxon>Ascomycota</taxon>
        <taxon>Pezizomycotina</taxon>
        <taxon>Sordariomycetes</taxon>
        <taxon>Hypocreomycetidae</taxon>
        <taxon>Glomerellales</taxon>
        <taxon>Glomerellaceae</taxon>
        <taxon>Colletotrichum</taxon>
        <taxon>Colletotrichum acutatum species complex</taxon>
    </lineage>
</organism>
<evidence type="ECO:0000256" key="1">
    <source>
        <dbReference type="SAM" id="Phobius"/>
    </source>
</evidence>
<dbReference type="EMBL" id="JAHMHR010000007">
    <property type="protein sequence ID" value="KAK1689712.1"/>
    <property type="molecule type" value="Genomic_DNA"/>
</dbReference>
<dbReference type="GeneID" id="85458570"/>
<evidence type="ECO:0000313" key="3">
    <source>
        <dbReference type="Proteomes" id="UP001224890"/>
    </source>
</evidence>
<reference evidence="2" key="1">
    <citation type="submission" date="2021-06" db="EMBL/GenBank/DDBJ databases">
        <title>Comparative genomics, transcriptomics and evolutionary studies reveal genomic signatures of adaptation to plant cell wall in hemibiotrophic fungi.</title>
        <authorList>
            <consortium name="DOE Joint Genome Institute"/>
            <person name="Baroncelli R."/>
            <person name="Diaz J.F."/>
            <person name="Benocci T."/>
            <person name="Peng M."/>
            <person name="Battaglia E."/>
            <person name="Haridas S."/>
            <person name="Andreopoulos W."/>
            <person name="Labutti K."/>
            <person name="Pangilinan J."/>
            <person name="Floch G.L."/>
            <person name="Makela M.R."/>
            <person name="Henrissat B."/>
            <person name="Grigoriev I.V."/>
            <person name="Crouch J.A."/>
            <person name="De Vries R.P."/>
            <person name="Sukno S.A."/>
            <person name="Thon M.R."/>
        </authorList>
    </citation>
    <scope>NUCLEOTIDE SEQUENCE</scope>
    <source>
        <strain evidence="2">CBS 193.32</strain>
    </source>
</reference>
<dbReference type="Proteomes" id="UP001224890">
    <property type="component" value="Unassembled WGS sequence"/>
</dbReference>
<keyword evidence="3" id="KW-1185">Reference proteome</keyword>
<evidence type="ECO:0000313" key="2">
    <source>
        <dbReference type="EMBL" id="KAK1689712.1"/>
    </source>
</evidence>
<keyword evidence="1" id="KW-0472">Membrane</keyword>
<sequence>MMVKIDTGGRCVRSSGGVEGGCCCWGDLSGLCFYAMFPGFCVCCLFLVAMNEYCRY</sequence>
<accession>A0AAJ0F1P9</accession>
<dbReference type="AlphaFoldDB" id="A0AAJ0F1P9"/>